<keyword evidence="3" id="KW-1185">Reference proteome</keyword>
<dbReference type="GeneID" id="54470236"/>
<dbReference type="RefSeq" id="XP_033592432.1">
    <property type="nucleotide sequence ID" value="XM_033729234.1"/>
</dbReference>
<sequence>MSSLAARSVPSAAPTPIHAALGLLTCPCCPRLPRHAPSAVACPLRGKARPAQPLDCAAPHPACASPPPPRSASPPPPASTRTSWPAAHSRDSACKTSIRLGARL</sequence>
<dbReference type="AlphaFoldDB" id="A0A6A6Q2G9"/>
<feature type="compositionally biased region" description="Pro residues" evidence="1">
    <location>
        <begin position="64"/>
        <end position="78"/>
    </location>
</feature>
<name>A0A6A6Q2G9_9PEZI</name>
<gene>
    <name evidence="2" type="ORF">BDY17DRAFT_112816</name>
</gene>
<evidence type="ECO:0000256" key="1">
    <source>
        <dbReference type="SAM" id="MobiDB-lite"/>
    </source>
</evidence>
<feature type="region of interest" description="Disordered" evidence="1">
    <location>
        <begin position="49"/>
        <end position="104"/>
    </location>
</feature>
<accession>A0A6A6Q2G9</accession>
<reference evidence="2" key="1">
    <citation type="journal article" date="2020" name="Stud. Mycol.">
        <title>101 Dothideomycetes genomes: a test case for predicting lifestyles and emergence of pathogens.</title>
        <authorList>
            <person name="Haridas S."/>
            <person name="Albert R."/>
            <person name="Binder M."/>
            <person name="Bloem J."/>
            <person name="Labutti K."/>
            <person name="Salamov A."/>
            <person name="Andreopoulos B."/>
            <person name="Baker S."/>
            <person name="Barry K."/>
            <person name="Bills G."/>
            <person name="Bluhm B."/>
            <person name="Cannon C."/>
            <person name="Castanera R."/>
            <person name="Culley D."/>
            <person name="Daum C."/>
            <person name="Ezra D."/>
            <person name="Gonzalez J."/>
            <person name="Henrissat B."/>
            <person name="Kuo A."/>
            <person name="Liang C."/>
            <person name="Lipzen A."/>
            <person name="Lutzoni F."/>
            <person name="Magnuson J."/>
            <person name="Mondo S."/>
            <person name="Nolan M."/>
            <person name="Ohm R."/>
            <person name="Pangilinan J."/>
            <person name="Park H.-J."/>
            <person name="Ramirez L."/>
            <person name="Alfaro M."/>
            <person name="Sun H."/>
            <person name="Tritt A."/>
            <person name="Yoshinaga Y."/>
            <person name="Zwiers L.-H."/>
            <person name="Turgeon B."/>
            <person name="Goodwin S."/>
            <person name="Spatafora J."/>
            <person name="Crous P."/>
            <person name="Grigoriev I."/>
        </authorList>
    </citation>
    <scope>NUCLEOTIDE SEQUENCE</scope>
    <source>
        <strain evidence="2">CBS 113389</strain>
    </source>
</reference>
<organism evidence="2 3">
    <name type="scientific">Neohortaea acidophila</name>
    <dbReference type="NCBI Taxonomy" id="245834"/>
    <lineage>
        <taxon>Eukaryota</taxon>
        <taxon>Fungi</taxon>
        <taxon>Dikarya</taxon>
        <taxon>Ascomycota</taxon>
        <taxon>Pezizomycotina</taxon>
        <taxon>Dothideomycetes</taxon>
        <taxon>Dothideomycetidae</taxon>
        <taxon>Mycosphaerellales</taxon>
        <taxon>Teratosphaeriaceae</taxon>
        <taxon>Neohortaea</taxon>
    </lineage>
</organism>
<dbReference type="EMBL" id="MU001633">
    <property type="protein sequence ID" value="KAF2485863.1"/>
    <property type="molecule type" value="Genomic_DNA"/>
</dbReference>
<dbReference type="Proteomes" id="UP000799767">
    <property type="component" value="Unassembled WGS sequence"/>
</dbReference>
<proteinExistence type="predicted"/>
<protein>
    <submittedName>
        <fullName evidence="2">Uncharacterized protein</fullName>
    </submittedName>
</protein>
<evidence type="ECO:0000313" key="3">
    <source>
        <dbReference type="Proteomes" id="UP000799767"/>
    </source>
</evidence>
<evidence type="ECO:0000313" key="2">
    <source>
        <dbReference type="EMBL" id="KAF2485863.1"/>
    </source>
</evidence>